<evidence type="ECO:0000259" key="1">
    <source>
        <dbReference type="Pfam" id="PF00534"/>
    </source>
</evidence>
<evidence type="ECO:0000313" key="4">
    <source>
        <dbReference type="Proteomes" id="UP001516061"/>
    </source>
</evidence>
<dbReference type="Proteomes" id="UP001516061">
    <property type="component" value="Unassembled WGS sequence"/>
</dbReference>
<dbReference type="EMBL" id="JABSNM010000033">
    <property type="protein sequence ID" value="NRT58585.1"/>
    <property type="molecule type" value="Genomic_DNA"/>
</dbReference>
<evidence type="ECO:0000313" key="3">
    <source>
        <dbReference type="EMBL" id="NRT58585.1"/>
    </source>
</evidence>
<sequence>MRILVITNMYPGRNPAYPYAGTFVAEQVRDLSRHAEVDVEVIEGFRGPQWYVKGFARAWTACVRGGHDVIHLHYGLTAAFLPLLPPPVRQRVVVTLHGGDILAQQGLPVQVAITRRVLGCAAVVVGVSDEIAQAARPHAREVEVLPCGVDDRFFSPEPACCGGETSPVRLIFPGDPARAVKNHPLFEAIVTAWRERFGPVEVVVLHNMEREQVRDAMRRASALVLTSLSEGSPQVVKEALACDLAVLASDVGDVRQLLGRTPGTGVFRLDEPVGRIAAQLHDCIEAARGSPGERRRRIRQRGLGGDQIAQRLGSIYARLSPLGT</sequence>
<dbReference type="Pfam" id="PF00534">
    <property type="entry name" value="Glycos_transf_1"/>
    <property type="match status" value="1"/>
</dbReference>
<name>A0ABX2G928_9BURK</name>
<reference evidence="3 4" key="1">
    <citation type="submission" date="2020-05" db="EMBL/GenBank/DDBJ databases">
        <title>Genomic Encyclopedia of Type Strains, Phase IV (KMG-V): Genome sequencing to study the core and pangenomes of soil and plant-associated prokaryotes.</title>
        <authorList>
            <person name="Whitman W."/>
        </authorList>
    </citation>
    <scope>NUCLEOTIDE SEQUENCE [LARGE SCALE GENOMIC DNA]</scope>
    <source>
        <strain evidence="3 4">C29</strain>
    </source>
</reference>
<organism evidence="3 4">
    <name type="scientific">Sphaerotilus uruguayifluvii</name>
    <dbReference type="NCBI Taxonomy" id="2735897"/>
    <lineage>
        <taxon>Bacteria</taxon>
        <taxon>Pseudomonadati</taxon>
        <taxon>Pseudomonadota</taxon>
        <taxon>Betaproteobacteria</taxon>
        <taxon>Burkholderiales</taxon>
        <taxon>Sphaerotilaceae</taxon>
        <taxon>Sphaerotilus</taxon>
    </lineage>
</organism>
<keyword evidence="4" id="KW-1185">Reference proteome</keyword>
<dbReference type="InterPro" id="IPR001296">
    <property type="entry name" value="Glyco_trans_1"/>
</dbReference>
<dbReference type="SUPFAM" id="SSF53756">
    <property type="entry name" value="UDP-Glycosyltransferase/glycogen phosphorylase"/>
    <property type="match status" value="1"/>
</dbReference>
<comment type="caution">
    <text evidence="3">The sequence shown here is derived from an EMBL/GenBank/DDBJ whole genome shotgun (WGS) entry which is preliminary data.</text>
</comment>
<dbReference type="RefSeq" id="WP_173807595.1">
    <property type="nucleotide sequence ID" value="NZ_JABSNM010000033.1"/>
</dbReference>
<protein>
    <submittedName>
        <fullName evidence="3">Glycosyltransferase involved in cell wall biosynthesis</fullName>
    </submittedName>
</protein>
<dbReference type="Gene3D" id="3.40.50.2000">
    <property type="entry name" value="Glycogen Phosphorylase B"/>
    <property type="match status" value="2"/>
</dbReference>
<dbReference type="PANTHER" id="PTHR45947:SF3">
    <property type="entry name" value="SULFOQUINOVOSYL TRANSFERASE SQD2"/>
    <property type="match status" value="1"/>
</dbReference>
<feature type="domain" description="Glycosyltransferase subfamily 4-like N-terminal" evidence="2">
    <location>
        <begin position="27"/>
        <end position="151"/>
    </location>
</feature>
<feature type="domain" description="Glycosyl transferase family 1" evidence="1">
    <location>
        <begin position="199"/>
        <end position="267"/>
    </location>
</feature>
<dbReference type="Pfam" id="PF13439">
    <property type="entry name" value="Glyco_transf_4"/>
    <property type="match status" value="1"/>
</dbReference>
<dbReference type="PANTHER" id="PTHR45947">
    <property type="entry name" value="SULFOQUINOVOSYL TRANSFERASE SQD2"/>
    <property type="match status" value="1"/>
</dbReference>
<evidence type="ECO:0000259" key="2">
    <source>
        <dbReference type="Pfam" id="PF13439"/>
    </source>
</evidence>
<accession>A0ABX2G928</accession>
<dbReference type="InterPro" id="IPR028098">
    <property type="entry name" value="Glyco_trans_4-like_N"/>
</dbReference>
<gene>
    <name evidence="3" type="ORF">HNQ01_004354</name>
</gene>
<dbReference type="InterPro" id="IPR050194">
    <property type="entry name" value="Glycosyltransferase_grp1"/>
</dbReference>
<proteinExistence type="predicted"/>